<dbReference type="InterPro" id="IPR039261">
    <property type="entry name" value="FNR_nucleotide-bd"/>
</dbReference>
<gene>
    <name evidence="3" type="ORF">GCM10010515_68530</name>
</gene>
<dbReference type="AlphaFoldDB" id="A0A918NSI9"/>
<feature type="domain" description="FAD-binding FR-type" evidence="2">
    <location>
        <begin position="1"/>
        <end position="128"/>
    </location>
</feature>
<comment type="caution">
    <text evidence="3">The sequence shown here is derived from an EMBL/GenBank/DDBJ whole genome shotgun (WGS) entry which is preliminary data.</text>
</comment>
<evidence type="ECO:0000313" key="4">
    <source>
        <dbReference type="Proteomes" id="UP000645555"/>
    </source>
</evidence>
<reference evidence="3" key="1">
    <citation type="journal article" date="2014" name="Int. J. Syst. Evol. Microbiol.">
        <title>Complete genome sequence of Corynebacterium casei LMG S-19264T (=DSM 44701T), isolated from a smear-ripened cheese.</title>
        <authorList>
            <consortium name="US DOE Joint Genome Institute (JGI-PGF)"/>
            <person name="Walter F."/>
            <person name="Albersmeier A."/>
            <person name="Kalinowski J."/>
            <person name="Ruckert C."/>
        </authorList>
    </citation>
    <scope>NUCLEOTIDE SEQUENCE</scope>
    <source>
        <strain evidence="3">JCM 4956</strain>
    </source>
</reference>
<dbReference type="InterPro" id="IPR013113">
    <property type="entry name" value="SIP_FAD-bd"/>
</dbReference>
<dbReference type="Proteomes" id="UP000645555">
    <property type="component" value="Unassembled WGS sequence"/>
</dbReference>
<evidence type="ECO:0000259" key="2">
    <source>
        <dbReference type="PROSITE" id="PS51384"/>
    </source>
</evidence>
<dbReference type="SUPFAM" id="SSF63380">
    <property type="entry name" value="Riboflavin synthase domain-like"/>
    <property type="match status" value="1"/>
</dbReference>
<evidence type="ECO:0000313" key="3">
    <source>
        <dbReference type="EMBL" id="GGX91748.1"/>
    </source>
</evidence>
<dbReference type="GO" id="GO:0016491">
    <property type="term" value="F:oxidoreductase activity"/>
    <property type="evidence" value="ECO:0007669"/>
    <property type="project" value="InterPro"/>
</dbReference>
<reference evidence="3" key="2">
    <citation type="submission" date="2020-09" db="EMBL/GenBank/DDBJ databases">
        <authorList>
            <person name="Sun Q."/>
            <person name="Ohkuma M."/>
        </authorList>
    </citation>
    <scope>NUCLEOTIDE SEQUENCE</scope>
    <source>
        <strain evidence="3">JCM 4956</strain>
    </source>
</reference>
<dbReference type="PROSITE" id="PS51384">
    <property type="entry name" value="FAD_FR"/>
    <property type="match status" value="1"/>
</dbReference>
<dbReference type="Gene3D" id="2.40.30.10">
    <property type="entry name" value="Translation factors"/>
    <property type="match status" value="1"/>
</dbReference>
<proteinExistence type="predicted"/>
<keyword evidence="4" id="KW-1185">Reference proteome</keyword>
<dbReference type="PANTHER" id="PTHR30157:SF0">
    <property type="entry name" value="NADPH-DEPENDENT FERRIC-CHELATE REDUCTASE"/>
    <property type="match status" value="1"/>
</dbReference>
<accession>A0A918NSI9</accession>
<dbReference type="EMBL" id="BMWD01000035">
    <property type="protein sequence ID" value="GGX91748.1"/>
    <property type="molecule type" value="Genomic_DNA"/>
</dbReference>
<protein>
    <submittedName>
        <fullName evidence="3">Siderophore-interacting protein</fullName>
    </submittedName>
</protein>
<dbReference type="InterPro" id="IPR017938">
    <property type="entry name" value="Riboflavin_synthase-like_b-brl"/>
</dbReference>
<evidence type="ECO:0000256" key="1">
    <source>
        <dbReference type="SAM" id="MobiDB-lite"/>
    </source>
</evidence>
<feature type="region of interest" description="Disordered" evidence="1">
    <location>
        <begin position="52"/>
        <end position="73"/>
    </location>
</feature>
<organism evidence="3 4">
    <name type="scientific">Streptomyces fructofermentans</name>
    <dbReference type="NCBI Taxonomy" id="152141"/>
    <lineage>
        <taxon>Bacteria</taxon>
        <taxon>Bacillati</taxon>
        <taxon>Actinomycetota</taxon>
        <taxon>Actinomycetes</taxon>
        <taxon>Kitasatosporales</taxon>
        <taxon>Streptomycetaceae</taxon>
        <taxon>Streptomyces</taxon>
    </lineage>
</organism>
<dbReference type="Gene3D" id="3.40.50.80">
    <property type="entry name" value="Nucleotide-binding domain of ferredoxin-NADP reductase (FNR) module"/>
    <property type="match status" value="1"/>
</dbReference>
<dbReference type="Pfam" id="PF08021">
    <property type="entry name" value="FAD_binding_9"/>
    <property type="match status" value="1"/>
</dbReference>
<dbReference type="CDD" id="cd06193">
    <property type="entry name" value="siderophore_interacting"/>
    <property type="match status" value="1"/>
</dbReference>
<dbReference type="RefSeq" id="WP_190039527.1">
    <property type="nucleotide sequence ID" value="NZ_BMWD01000035.1"/>
</dbReference>
<dbReference type="InterPro" id="IPR017927">
    <property type="entry name" value="FAD-bd_FR_type"/>
</dbReference>
<dbReference type="InterPro" id="IPR007037">
    <property type="entry name" value="SIP_rossman_dom"/>
</dbReference>
<dbReference type="PANTHER" id="PTHR30157">
    <property type="entry name" value="FERRIC REDUCTASE, NADPH-DEPENDENT"/>
    <property type="match status" value="1"/>
</dbReference>
<dbReference type="InterPro" id="IPR039374">
    <property type="entry name" value="SIP_fam"/>
</dbReference>
<dbReference type="Pfam" id="PF04954">
    <property type="entry name" value="SIP"/>
    <property type="match status" value="1"/>
</dbReference>
<sequence length="297" mass="32466">MAIHRAEVASVRRLSETMTRVTLHGDGLAGFTSTGTGDEYVRVFLPHGTDRGELSLPEPVDGGGWRTPEGRPEAPMRTYTIRAVRPEAGEVDIDFVRHDHGAASEWAAAARPGDPVGLTGPTALYRPPADLAWQLLVTDLTGLPAAARLLEQTPEGVRSRTVVEVPGPSSRLELPARPGDSVTWEYGGNGHGPSRLAELVAARVPHGADLTGGYVWVAGQTGELRTVRRYLRKELGLATDRFKVVGYWMPEADSWRRRYDALPAEVKTELTEMWEKPTVDTEDLNLTYEERLGALGL</sequence>
<name>A0A918NSI9_9ACTN</name>